<sequence>MRSAVRLNVFNVLADKNTDKQQALTTESLAAHTTPPCKVTLFAQLLRCLCSPLRLVVGEGPGLWKATPDGMLLADAELWSPCEFYFDAAGSAFQALPTWITRCCQARIAGDSEIFVTKTAFGQVLPEEEDFVTWL</sequence>
<dbReference type="Gene3D" id="1.10.10.10">
    <property type="entry name" value="Winged helix-like DNA-binding domain superfamily/Winged helix DNA-binding domain"/>
    <property type="match status" value="1"/>
</dbReference>
<accession>A0ABR2XXW3</accession>
<dbReference type="EMBL" id="JARVKM010000015">
    <property type="protein sequence ID" value="KAK9778520.1"/>
    <property type="molecule type" value="Genomic_DNA"/>
</dbReference>
<comment type="caution">
    <text evidence="1">The sequence shown here is derived from an EMBL/GenBank/DDBJ whole genome shotgun (WGS) entry which is preliminary data.</text>
</comment>
<keyword evidence="2" id="KW-1185">Reference proteome</keyword>
<evidence type="ECO:0000313" key="1">
    <source>
        <dbReference type="EMBL" id="KAK9778520.1"/>
    </source>
</evidence>
<gene>
    <name evidence="1" type="ORF">SCAR479_04542</name>
</gene>
<protein>
    <submittedName>
        <fullName evidence="1">APS6</fullName>
    </submittedName>
</protein>
<reference evidence="1 2" key="1">
    <citation type="submission" date="2024-02" db="EMBL/GenBank/DDBJ databases">
        <title>First draft genome assembly of two strains of Seiridium cardinale.</title>
        <authorList>
            <person name="Emiliani G."/>
            <person name="Scali E."/>
        </authorList>
    </citation>
    <scope>NUCLEOTIDE SEQUENCE [LARGE SCALE GENOMIC DNA]</scope>
    <source>
        <strain evidence="1 2">BM-138-000479</strain>
    </source>
</reference>
<proteinExistence type="predicted"/>
<organism evidence="1 2">
    <name type="scientific">Seiridium cardinale</name>
    <dbReference type="NCBI Taxonomy" id="138064"/>
    <lineage>
        <taxon>Eukaryota</taxon>
        <taxon>Fungi</taxon>
        <taxon>Dikarya</taxon>
        <taxon>Ascomycota</taxon>
        <taxon>Pezizomycotina</taxon>
        <taxon>Sordariomycetes</taxon>
        <taxon>Xylariomycetidae</taxon>
        <taxon>Amphisphaeriales</taxon>
        <taxon>Sporocadaceae</taxon>
        <taxon>Seiridium</taxon>
    </lineage>
</organism>
<dbReference type="Proteomes" id="UP001465668">
    <property type="component" value="Unassembled WGS sequence"/>
</dbReference>
<evidence type="ECO:0000313" key="2">
    <source>
        <dbReference type="Proteomes" id="UP001465668"/>
    </source>
</evidence>
<name>A0ABR2XXW3_9PEZI</name>
<dbReference type="InterPro" id="IPR036388">
    <property type="entry name" value="WH-like_DNA-bd_sf"/>
</dbReference>